<dbReference type="PRINTS" id="PR00813">
    <property type="entry name" value="BCTERIALGSPG"/>
</dbReference>
<dbReference type="InterPro" id="IPR010054">
    <property type="entry name" value="Type2_sec_GspG"/>
</dbReference>
<dbReference type="GO" id="GO:0015627">
    <property type="term" value="C:type II protein secretion system complex"/>
    <property type="evidence" value="ECO:0007669"/>
    <property type="project" value="InterPro"/>
</dbReference>
<dbReference type="PANTHER" id="PTHR30093">
    <property type="entry name" value="GENERAL SECRETION PATHWAY PROTEIN G"/>
    <property type="match status" value="1"/>
</dbReference>
<keyword evidence="14" id="KW-1185">Reference proteome</keyword>
<dbReference type="PROSITE" id="PS00409">
    <property type="entry name" value="PROKAR_NTER_METHYL"/>
    <property type="match status" value="1"/>
</dbReference>
<sequence length="167" mass="17767">MSGRRVTMKLRVGNLEANGAARRGGRRRRLHGQRGFTLVEMLVVITIIGMIMALVGPRVLNYLSDSKMKAAKIQIQSFSSALDLFYLDVGRYPSSAEGLTALVRPDGGAGGWNGPYLKGGTVPNDPWGNSYVYRSPGERSAYEVRSLGADGQEGGAGSAADISSSSN</sequence>
<reference evidence="13 14" key="1">
    <citation type="submission" date="2019-09" db="EMBL/GenBank/DDBJ databases">
        <title>Draft Whole-Genome sequence of Blastochloris sulfoviridis DSM 729.</title>
        <authorList>
            <person name="Meyer T.E."/>
            <person name="Kyndt J.A."/>
        </authorList>
    </citation>
    <scope>NUCLEOTIDE SEQUENCE [LARGE SCALE GENOMIC DNA]</scope>
    <source>
        <strain evidence="13 14">DSM 729</strain>
    </source>
</reference>
<feature type="region of interest" description="Disordered" evidence="10">
    <location>
        <begin position="146"/>
        <end position="167"/>
    </location>
</feature>
<name>A0A5M6I625_9HYPH</name>
<evidence type="ECO:0000313" key="13">
    <source>
        <dbReference type="EMBL" id="KAA5603690.1"/>
    </source>
</evidence>
<comment type="similarity">
    <text evidence="2">Belongs to the GSP G family.</text>
</comment>
<dbReference type="NCBIfam" id="TIGR02532">
    <property type="entry name" value="IV_pilin_GFxxxE"/>
    <property type="match status" value="1"/>
</dbReference>
<dbReference type="EMBL" id="VWPL01000001">
    <property type="protein sequence ID" value="KAA5603690.1"/>
    <property type="molecule type" value="Genomic_DNA"/>
</dbReference>
<comment type="subcellular location">
    <subcellularLocation>
        <location evidence="1">Cell inner membrane</location>
        <topology evidence="1">Single-pass membrane protein</topology>
    </subcellularLocation>
</comment>
<evidence type="ECO:0000256" key="6">
    <source>
        <dbReference type="ARBA" id="ARBA00022519"/>
    </source>
</evidence>
<protein>
    <recommendedName>
        <fullName evidence="3">Type II secretion system core protein G</fullName>
    </recommendedName>
</protein>
<evidence type="ECO:0000256" key="9">
    <source>
        <dbReference type="ARBA" id="ARBA00023136"/>
    </source>
</evidence>
<dbReference type="AlphaFoldDB" id="A0A5M6I625"/>
<dbReference type="InterPro" id="IPR000983">
    <property type="entry name" value="Bac_GSPG_pilin"/>
</dbReference>
<feature type="domain" description="Type II secretion system protein GspG C-terminal" evidence="12">
    <location>
        <begin position="58"/>
        <end position="164"/>
    </location>
</feature>
<accession>A0A5M6I625</accession>
<feature type="compositionally biased region" description="Low complexity" evidence="10">
    <location>
        <begin position="158"/>
        <end position="167"/>
    </location>
</feature>
<dbReference type="GO" id="GO:0005886">
    <property type="term" value="C:plasma membrane"/>
    <property type="evidence" value="ECO:0007669"/>
    <property type="project" value="UniProtKB-SubCell"/>
</dbReference>
<keyword evidence="7 11" id="KW-0812">Transmembrane</keyword>
<evidence type="ECO:0000256" key="10">
    <source>
        <dbReference type="SAM" id="MobiDB-lite"/>
    </source>
</evidence>
<dbReference type="OrthoDB" id="9795612at2"/>
<organism evidence="13 14">
    <name type="scientific">Blastochloris sulfoviridis</name>
    <dbReference type="NCBI Taxonomy" id="50712"/>
    <lineage>
        <taxon>Bacteria</taxon>
        <taxon>Pseudomonadati</taxon>
        <taxon>Pseudomonadota</taxon>
        <taxon>Alphaproteobacteria</taxon>
        <taxon>Hyphomicrobiales</taxon>
        <taxon>Blastochloridaceae</taxon>
        <taxon>Blastochloris</taxon>
    </lineage>
</organism>
<dbReference type="Gene3D" id="3.30.700.10">
    <property type="entry name" value="Glycoprotein, Type 4 Pilin"/>
    <property type="match status" value="1"/>
</dbReference>
<keyword evidence="6" id="KW-0997">Cell inner membrane</keyword>
<evidence type="ECO:0000256" key="11">
    <source>
        <dbReference type="SAM" id="Phobius"/>
    </source>
</evidence>
<dbReference type="Pfam" id="PF07963">
    <property type="entry name" value="N_methyl"/>
    <property type="match status" value="1"/>
</dbReference>
<dbReference type="GO" id="GO:0015628">
    <property type="term" value="P:protein secretion by the type II secretion system"/>
    <property type="evidence" value="ECO:0007669"/>
    <property type="project" value="InterPro"/>
</dbReference>
<evidence type="ECO:0000256" key="8">
    <source>
        <dbReference type="ARBA" id="ARBA00022989"/>
    </source>
</evidence>
<dbReference type="InterPro" id="IPR013545">
    <property type="entry name" value="T2SS_protein-GspG_C"/>
</dbReference>
<keyword evidence="9 11" id="KW-0472">Membrane</keyword>
<comment type="caution">
    <text evidence="13">The sequence shown here is derived from an EMBL/GenBank/DDBJ whole genome shotgun (WGS) entry which is preliminary data.</text>
</comment>
<dbReference type="InterPro" id="IPR045584">
    <property type="entry name" value="Pilin-like"/>
</dbReference>
<evidence type="ECO:0000256" key="7">
    <source>
        <dbReference type="ARBA" id="ARBA00022692"/>
    </source>
</evidence>
<keyword evidence="4" id="KW-1003">Cell membrane</keyword>
<keyword evidence="8 11" id="KW-1133">Transmembrane helix</keyword>
<keyword evidence="5" id="KW-0488">Methylation</keyword>
<gene>
    <name evidence="13" type="primary">gspG</name>
    <name evidence="13" type="ORF">F1193_00965</name>
</gene>
<evidence type="ECO:0000256" key="3">
    <source>
        <dbReference type="ARBA" id="ARBA00020042"/>
    </source>
</evidence>
<proteinExistence type="inferred from homology"/>
<evidence type="ECO:0000313" key="14">
    <source>
        <dbReference type="Proteomes" id="UP000323886"/>
    </source>
</evidence>
<evidence type="ECO:0000256" key="1">
    <source>
        <dbReference type="ARBA" id="ARBA00004377"/>
    </source>
</evidence>
<dbReference type="NCBIfam" id="TIGR01710">
    <property type="entry name" value="typeII_sec_gspG"/>
    <property type="match status" value="1"/>
</dbReference>
<evidence type="ECO:0000256" key="5">
    <source>
        <dbReference type="ARBA" id="ARBA00022481"/>
    </source>
</evidence>
<feature type="transmembrane region" description="Helical" evidence="11">
    <location>
        <begin position="36"/>
        <end position="56"/>
    </location>
</feature>
<dbReference type="Proteomes" id="UP000323886">
    <property type="component" value="Unassembled WGS sequence"/>
</dbReference>
<dbReference type="PANTHER" id="PTHR30093:SF45">
    <property type="entry name" value="TYPE II SECRETION SYSTEM CORE PROTEIN G"/>
    <property type="match status" value="1"/>
</dbReference>
<dbReference type="SUPFAM" id="SSF54523">
    <property type="entry name" value="Pili subunits"/>
    <property type="match status" value="1"/>
</dbReference>
<dbReference type="Pfam" id="PF08334">
    <property type="entry name" value="T2SSG"/>
    <property type="match status" value="1"/>
</dbReference>
<dbReference type="InterPro" id="IPR012902">
    <property type="entry name" value="N_methyl_site"/>
</dbReference>
<evidence type="ECO:0000256" key="2">
    <source>
        <dbReference type="ARBA" id="ARBA00009984"/>
    </source>
</evidence>
<evidence type="ECO:0000256" key="4">
    <source>
        <dbReference type="ARBA" id="ARBA00022475"/>
    </source>
</evidence>
<evidence type="ECO:0000259" key="12">
    <source>
        <dbReference type="Pfam" id="PF08334"/>
    </source>
</evidence>